<reference evidence="2" key="1">
    <citation type="journal article" date="2019" name="Int. J. Syst. Evol. Microbiol.">
        <title>The Global Catalogue of Microorganisms (GCM) 10K type strain sequencing project: providing services to taxonomists for standard genome sequencing and annotation.</title>
        <authorList>
            <consortium name="The Broad Institute Genomics Platform"/>
            <consortium name="The Broad Institute Genome Sequencing Center for Infectious Disease"/>
            <person name="Wu L."/>
            <person name="Ma J."/>
        </authorList>
    </citation>
    <scope>NUCLEOTIDE SEQUENCE [LARGE SCALE GENOMIC DNA]</scope>
    <source>
        <strain evidence="2">CCUG 66188</strain>
    </source>
</reference>
<evidence type="ECO:0000313" key="1">
    <source>
        <dbReference type="EMBL" id="MFC6760091.1"/>
    </source>
</evidence>
<evidence type="ECO:0000313" key="2">
    <source>
        <dbReference type="Proteomes" id="UP001596353"/>
    </source>
</evidence>
<sequence>MTQEQWLSYDDAEYDRLWLRQRDDYLRRGLTPSENLLLQSAQIARLFGLAPAPNGQRYALIDGMPVLLDQEDYTGLLLINELAQVADIGSGLNVAPTAALTQYELSRLYRLPAPGPDVNYAVLNGQVIRLSDSQYETLQLIRIARAVL</sequence>
<name>A0ABW2B4L1_9RHOB</name>
<protein>
    <recommendedName>
        <fullName evidence="3">PAS domain-containing protein</fullName>
    </recommendedName>
</protein>
<gene>
    <name evidence="1" type="ORF">ACFQFQ_12255</name>
</gene>
<organism evidence="1 2">
    <name type="scientific">Sulfitobacter porphyrae</name>
    <dbReference type="NCBI Taxonomy" id="1246864"/>
    <lineage>
        <taxon>Bacteria</taxon>
        <taxon>Pseudomonadati</taxon>
        <taxon>Pseudomonadota</taxon>
        <taxon>Alphaproteobacteria</taxon>
        <taxon>Rhodobacterales</taxon>
        <taxon>Roseobacteraceae</taxon>
        <taxon>Sulfitobacter</taxon>
    </lineage>
</organism>
<accession>A0ABW2B4L1</accession>
<keyword evidence="2" id="KW-1185">Reference proteome</keyword>
<proteinExistence type="predicted"/>
<evidence type="ECO:0008006" key="3">
    <source>
        <dbReference type="Google" id="ProtNLM"/>
    </source>
</evidence>
<dbReference type="EMBL" id="JBHSWG010000001">
    <property type="protein sequence ID" value="MFC6760091.1"/>
    <property type="molecule type" value="Genomic_DNA"/>
</dbReference>
<comment type="caution">
    <text evidence="1">The sequence shown here is derived from an EMBL/GenBank/DDBJ whole genome shotgun (WGS) entry which is preliminary data.</text>
</comment>
<dbReference type="Proteomes" id="UP001596353">
    <property type="component" value="Unassembled WGS sequence"/>
</dbReference>